<evidence type="ECO:0000313" key="1">
    <source>
        <dbReference type="EMBL" id="EJV20508.1"/>
    </source>
</evidence>
<dbReference type="Proteomes" id="UP000004117">
    <property type="component" value="Unassembled WGS sequence"/>
</dbReference>
<dbReference type="AlphaFoldDB" id="A0AAV3GQ14"/>
<gene>
    <name evidence="1" type="ORF">HMPREF1336_00315</name>
</gene>
<proteinExistence type="predicted"/>
<dbReference type="EMBL" id="ALZR01000016">
    <property type="protein sequence ID" value="EJV20508.1"/>
    <property type="molecule type" value="Genomic_DNA"/>
</dbReference>
<evidence type="ECO:0000313" key="2">
    <source>
        <dbReference type="Proteomes" id="UP000004117"/>
    </source>
</evidence>
<reference evidence="1 2" key="1">
    <citation type="submission" date="2012-04" db="EMBL/GenBank/DDBJ databases">
        <authorList>
            <person name="Weinstock G."/>
            <person name="Sodergren E."/>
            <person name="Lobos E.A."/>
            <person name="Fulton L."/>
            <person name="Fulton R."/>
            <person name="Courtney L."/>
            <person name="Fronick C."/>
            <person name="O'Laughlin M."/>
            <person name="Godfrey J."/>
            <person name="Wilson R.M."/>
            <person name="Miner T."/>
            <person name="Farmer C."/>
            <person name="Delehaunty K."/>
            <person name="Cordes M."/>
            <person name="Minx P."/>
            <person name="Tomlinson C."/>
            <person name="Chen J."/>
            <person name="Wollam A."/>
            <person name="Pepin K.H."/>
            <person name="Bhonagiri V."/>
            <person name="Zhang X."/>
            <person name="Suruliraj S."/>
            <person name="Warren W."/>
            <person name="Mitreva M."/>
            <person name="Mardis E.R."/>
            <person name="Wilson R.K."/>
        </authorList>
    </citation>
    <scope>NUCLEOTIDE SEQUENCE [LARGE SCALE GENOMIC DNA]</scope>
    <source>
        <strain evidence="1 2">ERV63</strain>
    </source>
</reference>
<sequence length="55" mass="6521">MFVLLRYVSNNTLIKKVSISNEWILEYILIIDKVFNVLPLILNAYFLGRMENECL</sequence>
<accession>A0AAV3GQ14</accession>
<comment type="caution">
    <text evidence="1">The sequence shown here is derived from an EMBL/GenBank/DDBJ whole genome shotgun (WGS) entry which is preliminary data.</text>
</comment>
<organism evidence="1 2">
    <name type="scientific">Enterococcus faecalis ERV63</name>
    <dbReference type="NCBI Taxonomy" id="1134793"/>
    <lineage>
        <taxon>Bacteria</taxon>
        <taxon>Bacillati</taxon>
        <taxon>Bacillota</taxon>
        <taxon>Bacilli</taxon>
        <taxon>Lactobacillales</taxon>
        <taxon>Enterococcaceae</taxon>
        <taxon>Enterococcus</taxon>
    </lineage>
</organism>
<name>A0AAV3GQ14_ENTFL</name>
<protein>
    <submittedName>
        <fullName evidence="1">Uncharacterized protein</fullName>
    </submittedName>
</protein>